<dbReference type="Proteomes" id="UP000023758">
    <property type="component" value="Unassembled WGS sequence"/>
</dbReference>
<dbReference type="InterPro" id="IPR054505">
    <property type="entry name" value="Myb_DNA-bind_8"/>
</dbReference>
<proteinExistence type="predicted"/>
<accession>A0A022W2K0</accession>
<organism evidence="3">
    <name type="scientific">Trichophyton rubrum CBS 288.86</name>
    <dbReference type="NCBI Taxonomy" id="1215330"/>
    <lineage>
        <taxon>Eukaryota</taxon>
        <taxon>Fungi</taxon>
        <taxon>Dikarya</taxon>
        <taxon>Ascomycota</taxon>
        <taxon>Pezizomycotina</taxon>
        <taxon>Eurotiomycetes</taxon>
        <taxon>Eurotiomycetidae</taxon>
        <taxon>Onygenales</taxon>
        <taxon>Arthrodermataceae</taxon>
        <taxon>Trichophyton</taxon>
    </lineage>
</organism>
<dbReference type="AlphaFoldDB" id="A0A022W2K0"/>
<feature type="domain" description="Myb-like DNA-binding" evidence="2">
    <location>
        <begin position="9"/>
        <end position="56"/>
    </location>
</feature>
<evidence type="ECO:0000313" key="3">
    <source>
        <dbReference type="EMBL" id="EZF52519.1"/>
    </source>
</evidence>
<feature type="compositionally biased region" description="Polar residues" evidence="1">
    <location>
        <begin position="60"/>
        <end position="72"/>
    </location>
</feature>
<evidence type="ECO:0000259" key="2">
    <source>
        <dbReference type="Pfam" id="PF22980"/>
    </source>
</evidence>
<sequence>MGRGITWDDKLDAKLLFAIISTSAPKINYEAVAKIIGNDCTPNAIRHRLARIKLKADEGNSASSSPAKTPNSKAGGGHGKMAKKRNANDSSNEEPGDIKKVKQEHVQESDTDE</sequence>
<feature type="compositionally biased region" description="Basic and acidic residues" evidence="1">
    <location>
        <begin position="96"/>
        <end position="113"/>
    </location>
</feature>
<gene>
    <name evidence="3" type="ORF">H103_04393</name>
</gene>
<dbReference type="EMBL" id="KK207847">
    <property type="protein sequence ID" value="EZF52519.1"/>
    <property type="molecule type" value="Genomic_DNA"/>
</dbReference>
<protein>
    <recommendedName>
        <fullName evidence="2">Myb-like DNA-binding domain-containing protein</fullName>
    </recommendedName>
</protein>
<reference evidence="3" key="1">
    <citation type="submission" date="2014-02" db="EMBL/GenBank/DDBJ databases">
        <title>The Genome Sequence of Trichophyton rubrum (morphotype fischeri) CBS 288.86.</title>
        <authorList>
            <consortium name="The Broad Institute Genomics Platform"/>
            <person name="Cuomo C.A."/>
            <person name="White T.C."/>
            <person name="Graser Y."/>
            <person name="Martinez-Rossi N."/>
            <person name="Heitman J."/>
            <person name="Young S.K."/>
            <person name="Zeng Q."/>
            <person name="Gargeya S."/>
            <person name="Abouelleil A."/>
            <person name="Alvarado L."/>
            <person name="Chapman S.B."/>
            <person name="Gainer-Dewar J."/>
            <person name="Goldberg J."/>
            <person name="Griggs A."/>
            <person name="Gujja S."/>
            <person name="Hansen M."/>
            <person name="Howarth C."/>
            <person name="Imamovic A."/>
            <person name="Larimer J."/>
            <person name="Martinez D."/>
            <person name="Murphy C."/>
            <person name="Pearson M.D."/>
            <person name="Persinoti G."/>
            <person name="Poon T."/>
            <person name="Priest M."/>
            <person name="Roberts A.D."/>
            <person name="Saif S."/>
            <person name="Shea T.D."/>
            <person name="Sykes S.N."/>
            <person name="Wortman J."/>
            <person name="Nusbaum C."/>
            <person name="Birren B."/>
        </authorList>
    </citation>
    <scope>NUCLEOTIDE SEQUENCE [LARGE SCALE GENOMIC DNA]</scope>
    <source>
        <strain evidence="3">CBS 288.86</strain>
    </source>
</reference>
<dbReference type="HOGENOM" id="CLU_122468_1_0_1"/>
<evidence type="ECO:0000256" key="1">
    <source>
        <dbReference type="SAM" id="MobiDB-lite"/>
    </source>
</evidence>
<feature type="region of interest" description="Disordered" evidence="1">
    <location>
        <begin position="56"/>
        <end position="113"/>
    </location>
</feature>
<dbReference type="OrthoDB" id="4172662at2759"/>
<name>A0A022W2K0_TRIRU</name>
<dbReference type="Pfam" id="PF22980">
    <property type="entry name" value="Myb_DNA-bind_8"/>
    <property type="match status" value="1"/>
</dbReference>